<dbReference type="AlphaFoldDB" id="A0A1I4G0H9"/>
<protein>
    <submittedName>
        <fullName evidence="2">Antitoxin ParD1/3/4</fullName>
    </submittedName>
</protein>
<feature type="domain" description="Ribbon-helix-helix protein CopG" evidence="1">
    <location>
        <begin position="6"/>
        <end position="42"/>
    </location>
</feature>
<dbReference type="InterPro" id="IPR010985">
    <property type="entry name" value="Ribbon_hlx_hlx"/>
</dbReference>
<name>A0A1I4G0H9_9HYPH</name>
<reference evidence="3" key="1">
    <citation type="submission" date="2016-10" db="EMBL/GenBank/DDBJ databases">
        <authorList>
            <person name="Varghese N."/>
            <person name="Submissions S."/>
        </authorList>
    </citation>
    <scope>NUCLEOTIDE SEQUENCE [LARGE SCALE GENOMIC DNA]</scope>
    <source>
        <strain evidence="3">BL36</strain>
    </source>
</reference>
<accession>A0A1I4G0H9</accession>
<dbReference type="InterPro" id="IPR038296">
    <property type="entry name" value="ParD_sf"/>
</dbReference>
<dbReference type="EMBL" id="FOTK01000002">
    <property type="protein sequence ID" value="SFL22717.1"/>
    <property type="molecule type" value="Genomic_DNA"/>
</dbReference>
<evidence type="ECO:0000313" key="3">
    <source>
        <dbReference type="Proteomes" id="UP000199048"/>
    </source>
</evidence>
<dbReference type="STRING" id="582667.SAMN05192568_100270"/>
<dbReference type="Pfam" id="PF01402">
    <property type="entry name" value="RHH_1"/>
    <property type="match status" value="1"/>
</dbReference>
<dbReference type="OrthoDB" id="291307at2"/>
<dbReference type="Proteomes" id="UP000199048">
    <property type="component" value="Unassembled WGS sequence"/>
</dbReference>
<dbReference type="SUPFAM" id="SSF47598">
    <property type="entry name" value="Ribbon-helix-helix"/>
    <property type="match status" value="1"/>
</dbReference>
<evidence type="ECO:0000259" key="1">
    <source>
        <dbReference type="Pfam" id="PF01402"/>
    </source>
</evidence>
<dbReference type="InterPro" id="IPR002145">
    <property type="entry name" value="CopG"/>
</dbReference>
<dbReference type="CDD" id="cd22231">
    <property type="entry name" value="RHH_NikR_HicB-like"/>
    <property type="match status" value="1"/>
</dbReference>
<organism evidence="2 3">
    <name type="scientific">Methylobacterium pseudosasicola</name>
    <dbReference type="NCBI Taxonomy" id="582667"/>
    <lineage>
        <taxon>Bacteria</taxon>
        <taxon>Pseudomonadati</taxon>
        <taxon>Pseudomonadota</taxon>
        <taxon>Alphaproteobacteria</taxon>
        <taxon>Hyphomicrobiales</taxon>
        <taxon>Methylobacteriaceae</taxon>
        <taxon>Methylobacterium</taxon>
    </lineage>
</organism>
<dbReference type="RefSeq" id="WP_092036898.1">
    <property type="nucleotide sequence ID" value="NZ_FOTK01000002.1"/>
</dbReference>
<evidence type="ECO:0000313" key="2">
    <source>
        <dbReference type="EMBL" id="SFL22717.1"/>
    </source>
</evidence>
<sequence>MPPAETISVTLPPETVRALRERVEAGEYASLGEVLEDAVQAWQSRRQEDAERLDAIRARIRRSLDDPSPPLSLDEVEAQMEILFAQALDDRRRA</sequence>
<proteinExistence type="predicted"/>
<dbReference type="GO" id="GO:0006355">
    <property type="term" value="P:regulation of DNA-templated transcription"/>
    <property type="evidence" value="ECO:0007669"/>
    <property type="project" value="InterPro"/>
</dbReference>
<gene>
    <name evidence="2" type="ORF">SAMN05192568_100270</name>
</gene>
<dbReference type="Gene3D" id="6.10.10.120">
    <property type="entry name" value="Antitoxin ParD1-like"/>
    <property type="match status" value="1"/>
</dbReference>
<keyword evidence="3" id="KW-1185">Reference proteome</keyword>